<keyword evidence="3" id="KW-0106">Calcium</keyword>
<dbReference type="SMART" id="SM00054">
    <property type="entry name" value="EFh"/>
    <property type="match status" value="2"/>
</dbReference>
<dbReference type="Pfam" id="PF00307">
    <property type="entry name" value="CH"/>
    <property type="match status" value="4"/>
</dbReference>
<evidence type="ECO:0008006" key="10">
    <source>
        <dbReference type="Google" id="ProtNLM"/>
    </source>
</evidence>
<evidence type="ECO:0000313" key="9">
    <source>
        <dbReference type="Proteomes" id="UP000677054"/>
    </source>
</evidence>
<evidence type="ECO:0000259" key="6">
    <source>
        <dbReference type="PROSITE" id="PS50021"/>
    </source>
</evidence>
<dbReference type="AlphaFoldDB" id="A0A7R9A3X5"/>
<evidence type="ECO:0000256" key="2">
    <source>
        <dbReference type="ARBA" id="ARBA00022737"/>
    </source>
</evidence>
<dbReference type="FunFam" id="1.10.418.10:FF:000031">
    <property type="entry name" value="Fimbrin-2 like"/>
    <property type="match status" value="1"/>
</dbReference>
<dbReference type="PROSITE" id="PS50222">
    <property type="entry name" value="EF_HAND_2"/>
    <property type="match status" value="2"/>
</dbReference>
<dbReference type="CDD" id="cd21298">
    <property type="entry name" value="CH_PLS_rpt3"/>
    <property type="match status" value="1"/>
</dbReference>
<feature type="domain" description="Calponin-homology (CH)" evidence="6">
    <location>
        <begin position="391"/>
        <end position="499"/>
    </location>
</feature>
<dbReference type="GO" id="GO:0032432">
    <property type="term" value="C:actin filament bundle"/>
    <property type="evidence" value="ECO:0007669"/>
    <property type="project" value="TreeGrafter"/>
</dbReference>
<feature type="domain" description="Calponin-homology (CH)" evidence="6">
    <location>
        <begin position="512"/>
        <end position="620"/>
    </location>
</feature>
<reference evidence="8" key="1">
    <citation type="submission" date="2020-11" db="EMBL/GenBank/DDBJ databases">
        <authorList>
            <person name="Tran Van P."/>
        </authorList>
    </citation>
    <scope>NUCLEOTIDE SEQUENCE</scope>
</reference>
<dbReference type="PANTHER" id="PTHR19961:SF18">
    <property type="entry name" value="FI19014P1"/>
    <property type="match status" value="1"/>
</dbReference>
<dbReference type="EMBL" id="CAJPEV010000256">
    <property type="protein sequence ID" value="CAG0883062.1"/>
    <property type="molecule type" value="Genomic_DNA"/>
</dbReference>
<dbReference type="GO" id="GO:0051639">
    <property type="term" value="P:actin filament network formation"/>
    <property type="evidence" value="ECO:0007669"/>
    <property type="project" value="TreeGrafter"/>
</dbReference>
<evidence type="ECO:0000313" key="8">
    <source>
        <dbReference type="EMBL" id="CAD7242370.1"/>
    </source>
</evidence>
<evidence type="ECO:0000256" key="3">
    <source>
        <dbReference type="ARBA" id="ARBA00022837"/>
    </source>
</evidence>
<protein>
    <recommendedName>
        <fullName evidence="10">Fimbrin</fullName>
    </recommendedName>
</protein>
<dbReference type="GO" id="GO:0005737">
    <property type="term" value="C:cytoplasm"/>
    <property type="evidence" value="ECO:0007669"/>
    <property type="project" value="TreeGrafter"/>
</dbReference>
<dbReference type="Gene3D" id="1.10.238.10">
    <property type="entry name" value="EF-hand"/>
    <property type="match status" value="1"/>
</dbReference>
<dbReference type="SUPFAM" id="SSF47576">
    <property type="entry name" value="Calponin-homology domain, CH-domain"/>
    <property type="match status" value="1"/>
</dbReference>
<dbReference type="GO" id="GO:0005509">
    <property type="term" value="F:calcium ion binding"/>
    <property type="evidence" value="ECO:0007669"/>
    <property type="project" value="InterPro"/>
</dbReference>
<evidence type="ECO:0000259" key="7">
    <source>
        <dbReference type="PROSITE" id="PS50222"/>
    </source>
</evidence>
<dbReference type="InterPro" id="IPR001589">
    <property type="entry name" value="Actinin_actin-bd_CS"/>
</dbReference>
<feature type="domain" description="Calponin-homology (CH)" evidence="6">
    <location>
        <begin position="123"/>
        <end position="239"/>
    </location>
</feature>
<feature type="coiled-coil region" evidence="5">
    <location>
        <begin position="4"/>
        <end position="31"/>
    </location>
</feature>
<dbReference type="PROSITE" id="PS00018">
    <property type="entry name" value="EF_HAND_1"/>
    <property type="match status" value="2"/>
</dbReference>
<feature type="domain" description="Calponin-homology (CH)" evidence="6">
    <location>
        <begin position="267"/>
        <end position="372"/>
    </location>
</feature>
<keyword evidence="5" id="KW-0175">Coiled coil</keyword>
<dbReference type="CDD" id="cd00051">
    <property type="entry name" value="EFh"/>
    <property type="match status" value="1"/>
</dbReference>
<name>A0A7R9A3X5_9CRUS</name>
<dbReference type="InterPro" id="IPR011992">
    <property type="entry name" value="EF-hand-dom_pair"/>
</dbReference>
<dbReference type="PROSITE" id="PS00019">
    <property type="entry name" value="ACTININ_1"/>
    <property type="match status" value="1"/>
</dbReference>
<dbReference type="FunFam" id="1.10.418.10:FF:000066">
    <property type="entry name" value="plastin-1 isoform X2"/>
    <property type="match status" value="1"/>
</dbReference>
<dbReference type="CDD" id="cd21292">
    <property type="entry name" value="CH_PLS_rpt1"/>
    <property type="match status" value="1"/>
</dbReference>
<dbReference type="InterPro" id="IPR018247">
    <property type="entry name" value="EF_Hand_1_Ca_BS"/>
</dbReference>
<keyword evidence="1" id="KW-0479">Metal-binding</keyword>
<evidence type="ECO:0000256" key="1">
    <source>
        <dbReference type="ARBA" id="ARBA00022723"/>
    </source>
</evidence>
<dbReference type="InterPro" id="IPR001715">
    <property type="entry name" value="CH_dom"/>
</dbReference>
<keyword evidence="9" id="KW-1185">Reference proteome</keyword>
<dbReference type="SUPFAM" id="SSF47473">
    <property type="entry name" value="EF-hand"/>
    <property type="match status" value="1"/>
</dbReference>
<dbReference type="Gene3D" id="1.10.418.10">
    <property type="entry name" value="Calponin-like domain"/>
    <property type="match status" value="4"/>
</dbReference>
<dbReference type="CDD" id="cd21301">
    <property type="entry name" value="CH_PLS_rpt4"/>
    <property type="match status" value="1"/>
</dbReference>
<dbReference type="GO" id="GO:0005884">
    <property type="term" value="C:actin filament"/>
    <property type="evidence" value="ECO:0007669"/>
    <property type="project" value="TreeGrafter"/>
</dbReference>
<dbReference type="GO" id="GO:0051017">
    <property type="term" value="P:actin filament bundle assembly"/>
    <property type="evidence" value="ECO:0007669"/>
    <property type="project" value="InterPro"/>
</dbReference>
<dbReference type="FunFam" id="1.10.418.10:FF:000010">
    <property type="entry name" value="Plastin-3 isoform 1"/>
    <property type="match status" value="1"/>
</dbReference>
<sequence>MPLTNSSRQSLRLTEDQLEELSEQFHTIDRDGNGYIDVKELREALEVVGFKVPQYKIRQMIQDVDKNRDGRLSFEDFQQLCADLKSQEVGSTFKQVVSRRENLETLGGMSEASSEGTTHSVRLEEQLAFSDWINTNLGGDPDLKHLMPLDSEGKKLYDAVKDGILLCKVINLSCPDTIDERVINKKSLTLYTKHENLTLALNSAQAIGCNVINIDAHDLAKGKPHLVLGLLWQIIRIGLFNQITLENCPGLAALLQPGEQLDDMMKLSPEAILIRWVNHQLERAGVDRRLHNFTSDVKDSEIYSHLLKQIAPNDAGVTLEALRESDMMNRAEVMLQQAEKLGCRSFLAPQDVVEGVYKLNLAFVANLFNNHPALDKPDDIDMSMIDNIEETREEKTYRNWMNSMGVSPHVNWLYSDLADGLVIFQLYDVIRPGIVDWNRVHKKFTKLRKFMEKLENCNYAVELGKKLKFSLVGIAGQDLNDGNQTLTLALIWQLMRAYTLSILTQLTQTGNPVVEKEIIDWVNSKLSSAGKSSSIRSFQDSSVADGRVVIDLIDAIKPGTVSYEHVHSGGTPDDNLANAKYAISMARKIGARIYALPEDIAEVKPKMVMTVFACLMARDYIPNLDSRKH</sequence>
<dbReference type="InterPro" id="IPR002048">
    <property type="entry name" value="EF_hand_dom"/>
</dbReference>
<accession>A0A7R9A3X5</accession>
<dbReference type="FunFam" id="1.10.238.10:FF:000263">
    <property type="entry name" value="plastin-1 isoform X2"/>
    <property type="match status" value="1"/>
</dbReference>
<dbReference type="Proteomes" id="UP000677054">
    <property type="component" value="Unassembled WGS sequence"/>
</dbReference>
<dbReference type="PROSITE" id="PS00020">
    <property type="entry name" value="ACTININ_2"/>
    <property type="match status" value="1"/>
</dbReference>
<dbReference type="FunFam" id="1.10.418.10:FF:000042">
    <property type="entry name" value="Fimbrin, putative"/>
    <property type="match status" value="1"/>
</dbReference>
<feature type="domain" description="EF-hand" evidence="7">
    <location>
        <begin position="56"/>
        <end position="87"/>
    </location>
</feature>
<dbReference type="InterPro" id="IPR036872">
    <property type="entry name" value="CH_dom_sf"/>
</dbReference>
<dbReference type="EMBL" id="LR899773">
    <property type="protein sequence ID" value="CAD7242370.1"/>
    <property type="molecule type" value="Genomic_DNA"/>
</dbReference>
<dbReference type="PROSITE" id="PS50021">
    <property type="entry name" value="CH"/>
    <property type="match status" value="4"/>
</dbReference>
<evidence type="ECO:0000256" key="5">
    <source>
        <dbReference type="SAM" id="Coils"/>
    </source>
</evidence>
<dbReference type="CDD" id="cd21295">
    <property type="entry name" value="CH_PLS_rpt2"/>
    <property type="match status" value="1"/>
</dbReference>
<keyword evidence="2" id="KW-0677">Repeat</keyword>
<dbReference type="GO" id="GO:0051015">
    <property type="term" value="F:actin filament binding"/>
    <property type="evidence" value="ECO:0007669"/>
    <property type="project" value="InterPro"/>
</dbReference>
<gene>
    <name evidence="8" type="ORF">DSTB1V02_LOCUS2337</name>
</gene>
<organism evidence="8">
    <name type="scientific">Darwinula stevensoni</name>
    <dbReference type="NCBI Taxonomy" id="69355"/>
    <lineage>
        <taxon>Eukaryota</taxon>
        <taxon>Metazoa</taxon>
        <taxon>Ecdysozoa</taxon>
        <taxon>Arthropoda</taxon>
        <taxon>Crustacea</taxon>
        <taxon>Oligostraca</taxon>
        <taxon>Ostracoda</taxon>
        <taxon>Podocopa</taxon>
        <taxon>Podocopida</taxon>
        <taxon>Darwinulocopina</taxon>
        <taxon>Darwinuloidea</taxon>
        <taxon>Darwinulidae</taxon>
        <taxon>Darwinula</taxon>
    </lineage>
</organism>
<dbReference type="PANTHER" id="PTHR19961">
    <property type="entry name" value="FIMBRIN/PLASTIN"/>
    <property type="match status" value="1"/>
</dbReference>
<evidence type="ECO:0000256" key="4">
    <source>
        <dbReference type="ARBA" id="ARBA00023203"/>
    </source>
</evidence>
<dbReference type="InterPro" id="IPR039959">
    <property type="entry name" value="Fimbrin/Plastin"/>
</dbReference>
<dbReference type="OrthoDB" id="431378at2759"/>
<dbReference type="Pfam" id="PF13499">
    <property type="entry name" value="EF-hand_7"/>
    <property type="match status" value="1"/>
</dbReference>
<feature type="domain" description="EF-hand" evidence="7">
    <location>
        <begin position="16"/>
        <end position="51"/>
    </location>
</feature>
<dbReference type="SMART" id="SM00033">
    <property type="entry name" value="CH"/>
    <property type="match status" value="4"/>
</dbReference>
<proteinExistence type="predicted"/>
<keyword evidence="4" id="KW-0009">Actin-binding</keyword>